<dbReference type="SUPFAM" id="SSF56235">
    <property type="entry name" value="N-terminal nucleophile aminohydrolases (Ntn hydrolases)"/>
    <property type="match status" value="1"/>
</dbReference>
<dbReference type="GO" id="GO:0009376">
    <property type="term" value="C:HslUV protease complex"/>
    <property type="evidence" value="ECO:0007669"/>
    <property type="project" value="InterPro"/>
</dbReference>
<accession>A0A9D9IEJ7</accession>
<keyword evidence="5 10" id="KW-0645">Protease</keyword>
<dbReference type="GO" id="GO:0004298">
    <property type="term" value="F:threonine-type endopeptidase activity"/>
    <property type="evidence" value="ECO:0007669"/>
    <property type="project" value="UniProtKB-KW"/>
</dbReference>
<sequence>MIEIHGTTICAVRKDGKVAIAGDGQATQTGQNGGGMVIKGNCHKVRRIYNGSIISGFAGSTADAFTLFELFEGKLKQFNGDLMRASVELAKQWRTDKALRNFDAMLLASDGSNMLLISGNGDVLDPDGDAIAIGSGGYFALSAARAYLDAGVDWSAEEIARRSVGIAADICVYTNHNIITEVQDARA</sequence>
<keyword evidence="6" id="KW-0888">Threonine protease</keyword>
<reference evidence="10" key="2">
    <citation type="journal article" date="2021" name="PeerJ">
        <title>Extensive microbial diversity within the chicken gut microbiome revealed by metagenomics and culture.</title>
        <authorList>
            <person name="Gilroy R."/>
            <person name="Ravi A."/>
            <person name="Getino M."/>
            <person name="Pursley I."/>
            <person name="Horton D.L."/>
            <person name="Alikhan N.F."/>
            <person name="Baker D."/>
            <person name="Gharbi K."/>
            <person name="Hall N."/>
            <person name="Watson M."/>
            <person name="Adriaenssens E.M."/>
            <person name="Foster-Nyarko E."/>
            <person name="Jarju S."/>
            <person name="Secka A."/>
            <person name="Antonio M."/>
            <person name="Oren A."/>
            <person name="Chaudhuri R.R."/>
            <person name="La Ragione R."/>
            <person name="Hildebrand F."/>
            <person name="Pallen M.J."/>
        </authorList>
    </citation>
    <scope>NUCLEOTIDE SEQUENCE</scope>
    <source>
        <strain evidence="10">14700</strain>
    </source>
</reference>
<protein>
    <submittedName>
        <fullName evidence="10">ATP-dependent protease subunit HslV</fullName>
        <ecNumber evidence="10">3.4.25.2</ecNumber>
    </submittedName>
</protein>
<gene>
    <name evidence="10" type="primary">hslV</name>
    <name evidence="10" type="ORF">IAA72_10300</name>
</gene>
<evidence type="ECO:0000256" key="6">
    <source>
        <dbReference type="ARBA" id="ARBA00022698"/>
    </source>
</evidence>
<dbReference type="GO" id="GO:0005839">
    <property type="term" value="C:proteasome core complex"/>
    <property type="evidence" value="ECO:0007669"/>
    <property type="project" value="InterPro"/>
</dbReference>
<dbReference type="PROSITE" id="PS51476">
    <property type="entry name" value="PROTEASOME_BETA_2"/>
    <property type="match status" value="1"/>
</dbReference>
<evidence type="ECO:0000256" key="9">
    <source>
        <dbReference type="ARBA" id="ARBA00023053"/>
    </source>
</evidence>
<evidence type="ECO:0000256" key="7">
    <source>
        <dbReference type="ARBA" id="ARBA00022723"/>
    </source>
</evidence>
<dbReference type="InterPro" id="IPR029055">
    <property type="entry name" value="Ntn_hydrolases_N"/>
</dbReference>
<comment type="caution">
    <text evidence="10">The sequence shown here is derived from an EMBL/GenBank/DDBJ whole genome shotgun (WGS) entry which is preliminary data.</text>
</comment>
<dbReference type="PANTHER" id="PTHR32194">
    <property type="entry name" value="METALLOPROTEASE TLDD"/>
    <property type="match status" value="1"/>
</dbReference>
<dbReference type="EMBL" id="JADIMF010000165">
    <property type="protein sequence ID" value="MBO8470156.1"/>
    <property type="molecule type" value="Genomic_DNA"/>
</dbReference>
<proteinExistence type="inferred from homology"/>
<reference evidence="10" key="1">
    <citation type="submission" date="2020-10" db="EMBL/GenBank/DDBJ databases">
        <authorList>
            <person name="Gilroy R."/>
        </authorList>
    </citation>
    <scope>NUCLEOTIDE SEQUENCE</scope>
    <source>
        <strain evidence="10">14700</strain>
    </source>
</reference>
<evidence type="ECO:0000256" key="8">
    <source>
        <dbReference type="ARBA" id="ARBA00022801"/>
    </source>
</evidence>
<organism evidence="10 11">
    <name type="scientific">Candidatus Ornithospirochaeta stercoravium</name>
    <dbReference type="NCBI Taxonomy" id="2840897"/>
    <lineage>
        <taxon>Bacteria</taxon>
        <taxon>Pseudomonadati</taxon>
        <taxon>Spirochaetota</taxon>
        <taxon>Spirochaetia</taxon>
        <taxon>Spirochaetales</taxon>
        <taxon>Spirochaetaceae</taxon>
        <taxon>Spirochaetaceae incertae sedis</taxon>
        <taxon>Candidatus Ornithospirochaeta</taxon>
    </lineage>
</organism>
<evidence type="ECO:0000256" key="1">
    <source>
        <dbReference type="ARBA" id="ARBA00004496"/>
    </source>
</evidence>
<name>A0A9D9IEJ7_9SPIO</name>
<keyword evidence="9" id="KW-0915">Sodium</keyword>
<dbReference type="CDD" id="cd01913">
    <property type="entry name" value="protease_HslV"/>
    <property type="match status" value="1"/>
</dbReference>
<dbReference type="GO" id="GO:0051603">
    <property type="term" value="P:proteolysis involved in protein catabolic process"/>
    <property type="evidence" value="ECO:0007669"/>
    <property type="project" value="InterPro"/>
</dbReference>
<evidence type="ECO:0000256" key="4">
    <source>
        <dbReference type="ARBA" id="ARBA00022533"/>
    </source>
</evidence>
<dbReference type="InterPro" id="IPR023333">
    <property type="entry name" value="Proteasome_suB-type"/>
</dbReference>
<evidence type="ECO:0000313" key="11">
    <source>
        <dbReference type="Proteomes" id="UP000810292"/>
    </source>
</evidence>
<dbReference type="AlphaFoldDB" id="A0A9D9IEJ7"/>
<keyword evidence="4" id="KW-0021">Allosteric enzyme</keyword>
<evidence type="ECO:0000313" key="10">
    <source>
        <dbReference type="EMBL" id="MBO8470156.1"/>
    </source>
</evidence>
<keyword evidence="8 10" id="KW-0378">Hydrolase</keyword>
<dbReference type="GO" id="GO:0046872">
    <property type="term" value="F:metal ion binding"/>
    <property type="evidence" value="ECO:0007669"/>
    <property type="project" value="UniProtKB-KW"/>
</dbReference>
<evidence type="ECO:0000256" key="3">
    <source>
        <dbReference type="ARBA" id="ARBA00022490"/>
    </source>
</evidence>
<dbReference type="InterPro" id="IPR001353">
    <property type="entry name" value="Proteasome_sua/b"/>
</dbReference>
<dbReference type="Proteomes" id="UP000810292">
    <property type="component" value="Unassembled WGS sequence"/>
</dbReference>
<comment type="subcellular location">
    <subcellularLocation>
        <location evidence="1">Cytoplasm</location>
    </subcellularLocation>
</comment>
<comment type="similarity">
    <text evidence="2">Belongs to the peptidase T1B family. HslV subfamily.</text>
</comment>
<keyword evidence="7" id="KW-0479">Metal-binding</keyword>
<dbReference type="EC" id="3.4.25.2" evidence="10"/>
<dbReference type="PANTHER" id="PTHR32194:SF0">
    <property type="entry name" value="ATP-DEPENDENT PROTEASE SUBUNIT HSLV"/>
    <property type="match status" value="1"/>
</dbReference>
<dbReference type="NCBIfam" id="TIGR03692">
    <property type="entry name" value="ATP_dep_HslV"/>
    <property type="match status" value="1"/>
</dbReference>
<evidence type="ECO:0000256" key="2">
    <source>
        <dbReference type="ARBA" id="ARBA00006053"/>
    </source>
</evidence>
<keyword evidence="3" id="KW-0963">Cytoplasm</keyword>
<evidence type="ECO:0000256" key="5">
    <source>
        <dbReference type="ARBA" id="ARBA00022670"/>
    </source>
</evidence>
<dbReference type="Pfam" id="PF00227">
    <property type="entry name" value="Proteasome"/>
    <property type="match status" value="1"/>
</dbReference>
<dbReference type="Gene3D" id="3.60.20.10">
    <property type="entry name" value="Glutamine Phosphoribosylpyrophosphate, subunit 1, domain 1"/>
    <property type="match status" value="1"/>
</dbReference>
<dbReference type="NCBIfam" id="NF003964">
    <property type="entry name" value="PRK05456.1"/>
    <property type="match status" value="1"/>
</dbReference>
<dbReference type="InterPro" id="IPR022281">
    <property type="entry name" value="ATP-dep_Prtase_HsIV_su"/>
</dbReference>